<evidence type="ECO:0000313" key="10">
    <source>
        <dbReference type="Proteomes" id="UP001180020"/>
    </source>
</evidence>
<comment type="caution">
    <text evidence="9">The sequence shown here is derived from an EMBL/GenBank/DDBJ whole genome shotgun (WGS) entry which is preliminary data.</text>
</comment>
<keyword evidence="7" id="KW-0961">Cell wall biogenesis/degradation</keyword>
<dbReference type="Proteomes" id="UP001180020">
    <property type="component" value="Unassembled WGS sequence"/>
</dbReference>
<dbReference type="EMBL" id="JAUJYO010000010">
    <property type="protein sequence ID" value="KAK1305685.1"/>
    <property type="molecule type" value="Genomic_DNA"/>
</dbReference>
<evidence type="ECO:0000313" key="9">
    <source>
        <dbReference type="EMBL" id="KAK1305685.1"/>
    </source>
</evidence>
<comment type="similarity">
    <text evidence="2">Belongs to the RGP family.</text>
</comment>
<dbReference type="GO" id="GO:0005524">
    <property type="term" value="F:ATP binding"/>
    <property type="evidence" value="ECO:0007669"/>
    <property type="project" value="InterPro"/>
</dbReference>
<dbReference type="GO" id="GO:0052691">
    <property type="term" value="F:UDP-arabinopyranose mutase activity"/>
    <property type="evidence" value="ECO:0007669"/>
    <property type="project" value="TreeGrafter"/>
</dbReference>
<sequence length="194" mass="22271">MPFSRLFVCADRIDWVLMAVGAVAAAAHGAALIVYLNYFGKVVNLLNLHRFDEKVFDKFKKVLDGGVCRMELHQVSRLHFVESHDFVHLRRSPSVDIVHLRRPPYSHRRPLSPLLKDELDIVIRTIQNLDFLEIWRPYFQPYHLIIVQDGDPSKTITVPKASCISFKGPACRCVGFLISKKFIYTIDDDCFVSA</sequence>
<dbReference type="InterPro" id="IPR037595">
    <property type="entry name" value="RGP_fam"/>
</dbReference>
<evidence type="ECO:0000256" key="7">
    <source>
        <dbReference type="ARBA" id="ARBA00023316"/>
    </source>
</evidence>
<dbReference type="AlphaFoldDB" id="A0AAV9DYF0"/>
<dbReference type="GO" id="GO:0005829">
    <property type="term" value="C:cytosol"/>
    <property type="evidence" value="ECO:0007669"/>
    <property type="project" value="TreeGrafter"/>
</dbReference>
<dbReference type="GO" id="GO:0016020">
    <property type="term" value="C:membrane"/>
    <property type="evidence" value="ECO:0007669"/>
    <property type="project" value="InterPro"/>
</dbReference>
<keyword evidence="10" id="KW-1185">Reference proteome</keyword>
<comment type="subcellular location">
    <subcellularLocation>
        <location evidence="1">Golgi apparatus</location>
    </subcellularLocation>
</comment>
<evidence type="ECO:0000256" key="8">
    <source>
        <dbReference type="SAM" id="Phobius"/>
    </source>
</evidence>
<reference evidence="9" key="2">
    <citation type="submission" date="2023-06" db="EMBL/GenBank/DDBJ databases">
        <authorList>
            <person name="Ma L."/>
            <person name="Liu K.-W."/>
            <person name="Li Z."/>
            <person name="Hsiao Y.-Y."/>
            <person name="Qi Y."/>
            <person name="Fu T."/>
            <person name="Tang G."/>
            <person name="Zhang D."/>
            <person name="Sun W.-H."/>
            <person name="Liu D.-K."/>
            <person name="Li Y."/>
            <person name="Chen G.-Z."/>
            <person name="Liu X.-D."/>
            <person name="Liao X.-Y."/>
            <person name="Jiang Y.-T."/>
            <person name="Yu X."/>
            <person name="Hao Y."/>
            <person name="Huang J."/>
            <person name="Zhao X.-W."/>
            <person name="Ke S."/>
            <person name="Chen Y.-Y."/>
            <person name="Wu W.-L."/>
            <person name="Hsu J.-L."/>
            <person name="Lin Y.-F."/>
            <person name="Huang M.-D."/>
            <person name="Li C.-Y."/>
            <person name="Huang L."/>
            <person name="Wang Z.-W."/>
            <person name="Zhao X."/>
            <person name="Zhong W.-Y."/>
            <person name="Peng D.-H."/>
            <person name="Ahmad S."/>
            <person name="Lan S."/>
            <person name="Zhang J.-S."/>
            <person name="Tsai W.-C."/>
            <person name="Van De Peer Y."/>
            <person name="Liu Z.-J."/>
        </authorList>
    </citation>
    <scope>NUCLEOTIDE SEQUENCE</scope>
    <source>
        <strain evidence="9">CP</strain>
        <tissue evidence="9">Leaves</tissue>
    </source>
</reference>
<evidence type="ECO:0000256" key="6">
    <source>
        <dbReference type="ARBA" id="ARBA00023136"/>
    </source>
</evidence>
<feature type="transmembrane region" description="Helical" evidence="8">
    <location>
        <begin position="15"/>
        <end position="40"/>
    </location>
</feature>
<dbReference type="PANTHER" id="PTHR31682">
    <property type="entry name" value="UDP-ARABINOSE MUTASE"/>
    <property type="match status" value="1"/>
</dbReference>
<keyword evidence="4 8" id="KW-1133">Transmembrane helix</keyword>
<keyword evidence="6 8" id="KW-0472">Membrane</keyword>
<reference evidence="9" key="1">
    <citation type="journal article" date="2023" name="Nat. Commun.">
        <title>Diploid and tetraploid genomes of Acorus and the evolution of monocots.</title>
        <authorList>
            <person name="Ma L."/>
            <person name="Liu K.W."/>
            <person name="Li Z."/>
            <person name="Hsiao Y.Y."/>
            <person name="Qi Y."/>
            <person name="Fu T."/>
            <person name="Tang G.D."/>
            <person name="Zhang D."/>
            <person name="Sun W.H."/>
            <person name="Liu D.K."/>
            <person name="Li Y."/>
            <person name="Chen G.Z."/>
            <person name="Liu X.D."/>
            <person name="Liao X.Y."/>
            <person name="Jiang Y.T."/>
            <person name="Yu X."/>
            <person name="Hao Y."/>
            <person name="Huang J."/>
            <person name="Zhao X.W."/>
            <person name="Ke S."/>
            <person name="Chen Y.Y."/>
            <person name="Wu W.L."/>
            <person name="Hsu J.L."/>
            <person name="Lin Y.F."/>
            <person name="Huang M.D."/>
            <person name="Li C.Y."/>
            <person name="Huang L."/>
            <person name="Wang Z.W."/>
            <person name="Zhao X."/>
            <person name="Zhong W.Y."/>
            <person name="Peng D.H."/>
            <person name="Ahmad S."/>
            <person name="Lan S."/>
            <person name="Zhang J.S."/>
            <person name="Tsai W.C."/>
            <person name="Van de Peer Y."/>
            <person name="Liu Z.J."/>
        </authorList>
    </citation>
    <scope>NUCLEOTIDE SEQUENCE</scope>
    <source>
        <strain evidence="9">CP</strain>
    </source>
</reference>
<dbReference type="InterPro" id="IPR036640">
    <property type="entry name" value="ABC1_TM_sf"/>
</dbReference>
<dbReference type="GO" id="GO:0005794">
    <property type="term" value="C:Golgi apparatus"/>
    <property type="evidence" value="ECO:0007669"/>
    <property type="project" value="UniProtKB-SubCell"/>
</dbReference>
<gene>
    <name evidence="9" type="primary">UAM1</name>
    <name evidence="9" type="ORF">QJS10_CPA10g00601</name>
</gene>
<dbReference type="GO" id="GO:0071555">
    <property type="term" value="P:cell wall organization"/>
    <property type="evidence" value="ECO:0007669"/>
    <property type="project" value="UniProtKB-KW"/>
</dbReference>
<dbReference type="Pfam" id="PF03214">
    <property type="entry name" value="RGP"/>
    <property type="match status" value="1"/>
</dbReference>
<proteinExistence type="inferred from homology"/>
<keyword evidence="3 8" id="KW-0812">Transmembrane</keyword>
<name>A0AAV9DYF0_ACOCL</name>
<evidence type="ECO:0000256" key="2">
    <source>
        <dbReference type="ARBA" id="ARBA00008986"/>
    </source>
</evidence>
<dbReference type="GO" id="GO:0033356">
    <property type="term" value="P:UDP-L-arabinose metabolic process"/>
    <property type="evidence" value="ECO:0007669"/>
    <property type="project" value="TreeGrafter"/>
</dbReference>
<dbReference type="PANTHER" id="PTHR31682:SF44">
    <property type="entry name" value="UDP-ARABINOPYRANOSE MUTASE 3"/>
    <property type="match status" value="1"/>
</dbReference>
<dbReference type="Gene3D" id="1.20.1560.10">
    <property type="entry name" value="ABC transporter type 1, transmembrane domain"/>
    <property type="match status" value="1"/>
</dbReference>
<protein>
    <submittedName>
        <fullName evidence="9">UDP-arabinopyranose mutase 1</fullName>
    </submittedName>
</protein>
<accession>A0AAV9DYF0</accession>
<evidence type="ECO:0000256" key="3">
    <source>
        <dbReference type="ARBA" id="ARBA00022692"/>
    </source>
</evidence>
<evidence type="ECO:0000256" key="5">
    <source>
        <dbReference type="ARBA" id="ARBA00023034"/>
    </source>
</evidence>
<evidence type="ECO:0000256" key="1">
    <source>
        <dbReference type="ARBA" id="ARBA00004555"/>
    </source>
</evidence>
<keyword evidence="5" id="KW-0333">Golgi apparatus</keyword>
<organism evidence="9 10">
    <name type="scientific">Acorus calamus</name>
    <name type="common">Sweet flag</name>
    <dbReference type="NCBI Taxonomy" id="4465"/>
    <lineage>
        <taxon>Eukaryota</taxon>
        <taxon>Viridiplantae</taxon>
        <taxon>Streptophyta</taxon>
        <taxon>Embryophyta</taxon>
        <taxon>Tracheophyta</taxon>
        <taxon>Spermatophyta</taxon>
        <taxon>Magnoliopsida</taxon>
        <taxon>Liliopsida</taxon>
        <taxon>Acoraceae</taxon>
        <taxon>Acorus</taxon>
    </lineage>
</organism>
<evidence type="ECO:0000256" key="4">
    <source>
        <dbReference type="ARBA" id="ARBA00022989"/>
    </source>
</evidence>